<keyword evidence="8 14" id="KW-0862">Zinc</keyword>
<dbReference type="SMART" id="SM00098">
    <property type="entry name" value="alkPPc"/>
    <property type="match status" value="1"/>
</dbReference>
<protein>
    <recommendedName>
        <fullName evidence="3 16">Alkaline phosphatase</fullName>
        <ecNumber evidence="3 16">3.1.3.1</ecNumber>
    </recommendedName>
</protein>
<dbReference type="GO" id="GO:0005886">
    <property type="term" value="C:plasma membrane"/>
    <property type="evidence" value="ECO:0007669"/>
    <property type="project" value="UniProtKB-SubCell"/>
</dbReference>
<evidence type="ECO:0000256" key="7">
    <source>
        <dbReference type="ARBA" id="ARBA00022801"/>
    </source>
</evidence>
<keyword evidence="11" id="KW-0325">Glycoprotein</keyword>
<dbReference type="InterPro" id="IPR017850">
    <property type="entry name" value="Alkaline_phosphatase_core_sf"/>
</dbReference>
<dbReference type="GO" id="GO:0098552">
    <property type="term" value="C:side of membrane"/>
    <property type="evidence" value="ECO:0007669"/>
    <property type="project" value="UniProtKB-KW"/>
</dbReference>
<dbReference type="CDD" id="cd16012">
    <property type="entry name" value="ALP"/>
    <property type="match status" value="1"/>
</dbReference>
<feature type="binding site" evidence="14">
    <location>
        <position position="435"/>
    </location>
    <ligand>
        <name>Zn(2+)</name>
        <dbReference type="ChEBI" id="CHEBI:29105"/>
        <label>2</label>
    </ligand>
</feature>
<proteinExistence type="inferred from homology"/>
<evidence type="ECO:0000256" key="10">
    <source>
        <dbReference type="ARBA" id="ARBA00023136"/>
    </source>
</evidence>
<evidence type="ECO:0000313" key="19">
    <source>
        <dbReference type="RefSeq" id="XP_037884650.1"/>
    </source>
</evidence>
<evidence type="ECO:0000256" key="5">
    <source>
        <dbReference type="ARBA" id="ARBA00022622"/>
    </source>
</evidence>
<keyword evidence="18" id="KW-1185">Reference proteome</keyword>
<feature type="binding site" evidence="14">
    <location>
        <position position="154"/>
    </location>
    <ligand>
        <name>Zn(2+)</name>
        <dbReference type="ChEBI" id="CHEBI:29105"/>
        <label>2</label>
    </ligand>
</feature>
<dbReference type="GO" id="GO:0046872">
    <property type="term" value="F:metal ion binding"/>
    <property type="evidence" value="ECO:0007669"/>
    <property type="project" value="UniProtKB-KW"/>
</dbReference>
<evidence type="ECO:0000256" key="14">
    <source>
        <dbReference type="PIRSR" id="PIRSR601952-2"/>
    </source>
</evidence>
<name>A0A8U0WI25_9MUSC</name>
<evidence type="ECO:0000313" key="18">
    <source>
        <dbReference type="Proteomes" id="UP000092443"/>
    </source>
</evidence>
<keyword evidence="12" id="KW-0449">Lipoprotein</keyword>
<evidence type="ECO:0000256" key="8">
    <source>
        <dbReference type="ARBA" id="ARBA00022833"/>
    </source>
</evidence>
<dbReference type="RefSeq" id="XP_037884650.1">
    <property type="nucleotide sequence ID" value="XM_038028722.1"/>
</dbReference>
<dbReference type="GeneID" id="119634504"/>
<evidence type="ECO:0000256" key="2">
    <source>
        <dbReference type="ARBA" id="ARBA00005984"/>
    </source>
</evidence>
<dbReference type="Gene3D" id="3.40.720.10">
    <property type="entry name" value="Alkaline Phosphatase, subunit A"/>
    <property type="match status" value="1"/>
</dbReference>
<reference evidence="19" key="1">
    <citation type="submission" date="2025-08" db="UniProtKB">
        <authorList>
            <consortium name="RefSeq"/>
        </authorList>
    </citation>
    <scope>IDENTIFICATION</scope>
    <source>
        <tissue evidence="19">Whole body pupa</tissue>
    </source>
</reference>
<evidence type="ECO:0000256" key="1">
    <source>
        <dbReference type="ARBA" id="ARBA00004609"/>
    </source>
</evidence>
<feature type="binding site" evidence="14">
    <location>
        <position position="263"/>
    </location>
    <ligand>
        <name>Mg(2+)</name>
        <dbReference type="ChEBI" id="CHEBI:18420"/>
    </ligand>
</feature>
<feature type="binding site" evidence="14">
    <location>
        <position position="558"/>
    </location>
    <ligand>
        <name>Zn(2+)</name>
        <dbReference type="ChEBI" id="CHEBI:29105"/>
        <label>2</label>
    </ligand>
</feature>
<evidence type="ECO:0000256" key="13">
    <source>
        <dbReference type="PIRSR" id="PIRSR601952-1"/>
    </source>
</evidence>
<keyword evidence="4" id="KW-1003">Cell membrane</keyword>
<evidence type="ECO:0000256" key="15">
    <source>
        <dbReference type="RuleBase" id="RU003946"/>
    </source>
</evidence>
<keyword evidence="17" id="KW-0732">Signal</keyword>
<keyword evidence="9 14" id="KW-0460">Magnesium</keyword>
<evidence type="ECO:0000256" key="3">
    <source>
        <dbReference type="ARBA" id="ARBA00012647"/>
    </source>
</evidence>
<feature type="binding site" evidence="14">
    <location>
        <position position="154"/>
    </location>
    <ligand>
        <name>Mg(2+)</name>
        <dbReference type="ChEBI" id="CHEBI:18420"/>
    </ligand>
</feature>
<evidence type="ECO:0000256" key="17">
    <source>
        <dbReference type="SAM" id="SignalP"/>
    </source>
</evidence>
<feature type="binding site" evidence="14">
    <location>
        <position position="439"/>
    </location>
    <ligand>
        <name>Zn(2+)</name>
        <dbReference type="ChEBI" id="CHEBI:29105"/>
        <label>2</label>
    </ligand>
</feature>
<feature type="active site" description="Phosphoserine intermediate" evidence="13">
    <location>
        <position position="205"/>
    </location>
</feature>
<dbReference type="PRINTS" id="PR00113">
    <property type="entry name" value="ALKPHPHTASE"/>
</dbReference>
<comment type="catalytic activity">
    <reaction evidence="16">
        <text>a phosphate monoester + H2O = an alcohol + phosphate</text>
        <dbReference type="Rhea" id="RHEA:15017"/>
        <dbReference type="ChEBI" id="CHEBI:15377"/>
        <dbReference type="ChEBI" id="CHEBI:30879"/>
        <dbReference type="ChEBI" id="CHEBI:43474"/>
        <dbReference type="ChEBI" id="CHEBI:67140"/>
        <dbReference type="EC" id="3.1.3.1"/>
    </reaction>
</comment>
<dbReference type="PANTHER" id="PTHR11596">
    <property type="entry name" value="ALKALINE PHOSPHATASE"/>
    <property type="match status" value="1"/>
</dbReference>
<dbReference type="AlphaFoldDB" id="A0A8U0WI25"/>
<dbReference type="GO" id="GO:0004035">
    <property type="term" value="F:alkaline phosphatase activity"/>
    <property type="evidence" value="ECO:0007669"/>
    <property type="project" value="UniProtKB-EC"/>
</dbReference>
<dbReference type="Pfam" id="PF00245">
    <property type="entry name" value="Alk_phosphatase"/>
    <property type="match status" value="1"/>
</dbReference>
<keyword evidence="5" id="KW-0336">GPI-anchor</keyword>
<accession>A0A8U0WI25</accession>
<keyword evidence="7 16" id="KW-0378">Hydrolase</keyword>
<evidence type="ECO:0000256" key="6">
    <source>
        <dbReference type="ARBA" id="ARBA00022723"/>
    </source>
</evidence>
<organism evidence="18 19">
    <name type="scientific">Glossina fuscipes</name>
    <dbReference type="NCBI Taxonomy" id="7396"/>
    <lineage>
        <taxon>Eukaryota</taxon>
        <taxon>Metazoa</taxon>
        <taxon>Ecdysozoa</taxon>
        <taxon>Arthropoda</taxon>
        <taxon>Hexapoda</taxon>
        <taxon>Insecta</taxon>
        <taxon>Pterygota</taxon>
        <taxon>Neoptera</taxon>
        <taxon>Endopterygota</taxon>
        <taxon>Diptera</taxon>
        <taxon>Brachycera</taxon>
        <taxon>Muscomorpha</taxon>
        <taxon>Hippoboscoidea</taxon>
        <taxon>Glossinidae</taxon>
        <taxon>Glossina</taxon>
    </lineage>
</organism>
<dbReference type="Proteomes" id="UP000092443">
    <property type="component" value="Unplaced"/>
</dbReference>
<gene>
    <name evidence="19" type="primary">LOC119634504</name>
</gene>
<dbReference type="PROSITE" id="PS00123">
    <property type="entry name" value="ALKALINE_PHOSPHATASE"/>
    <property type="match status" value="1"/>
</dbReference>
<dbReference type="EC" id="3.1.3.1" evidence="3 16"/>
<comment type="cofactor">
    <cofactor evidence="14">
        <name>Zn(2+)</name>
        <dbReference type="ChEBI" id="CHEBI:29105"/>
    </cofactor>
    <text evidence="14">Binds 2 Zn(2+) ions.</text>
</comment>
<evidence type="ECO:0000256" key="16">
    <source>
        <dbReference type="RuleBase" id="RU003947"/>
    </source>
</evidence>
<comment type="cofactor">
    <cofactor evidence="14">
        <name>Mg(2+)</name>
        <dbReference type="ChEBI" id="CHEBI:18420"/>
    </cofactor>
    <text evidence="14">Binds 1 Mg(2+) ion.</text>
</comment>
<feature type="binding site" evidence="14">
    <location>
        <position position="476"/>
    </location>
    <ligand>
        <name>Zn(2+)</name>
        <dbReference type="ChEBI" id="CHEBI:29105"/>
        <label>2</label>
    </ligand>
</feature>
<dbReference type="FunFam" id="3.40.720.10:FF:000008">
    <property type="entry name" value="Alkaline phosphatase"/>
    <property type="match status" value="1"/>
</dbReference>
<comment type="subcellular location">
    <subcellularLocation>
        <location evidence="1">Cell membrane</location>
        <topology evidence="1">Lipid-anchor</topology>
        <topology evidence="1">GPI-anchor</topology>
    </subcellularLocation>
</comment>
<evidence type="ECO:0000256" key="12">
    <source>
        <dbReference type="ARBA" id="ARBA00023288"/>
    </source>
</evidence>
<dbReference type="KEGG" id="gfs:119634504"/>
<dbReference type="PANTHER" id="PTHR11596:SF83">
    <property type="entry name" value="ALKALINE PHOSPHATASE 4"/>
    <property type="match status" value="1"/>
</dbReference>
<evidence type="ECO:0000256" key="9">
    <source>
        <dbReference type="ARBA" id="ARBA00022842"/>
    </source>
</evidence>
<dbReference type="InterPro" id="IPR001952">
    <property type="entry name" value="Alkaline_phosphatase"/>
</dbReference>
<sequence>MFYLIYFCVVSTILHCAKAATTSFPPPIIRTLDTTSQVGPEFKTLDPTAPVDEATPKAIAKANEKKISSVSTMLSVIFTFRKPFLPSIFNHSQNIYSDSILKQTSLNSNNIFLDAKFWFNVGLKQLEKIVNVAKDNDDNSYKKKAKNIIIFVGDGMGVTTITAGRIYKGQYLKHGPGEEEKLSFDEFPYTGLVKTYNVDKQVPDSAGTATAMFCGSKAHYGAIGMDSTRSPINSTQGRLTSIMDWAQKENKRTGIVTTTRITHATPAATYARIYHRNWECDSEIPEQSKEHYIDIARQLVETSPGNKFNVILGGGLQPLGATNQRETRTTPWEGGTEKVCSRNDTLNLPDVWLKMGKEINDERAFVSSQQELKQLDLKKINSLMGLFRNNHLTYAIAKEEGEPSLKEMTEAAIDVLERGNKSKGYVLLVEGGRIDQGHHQNYARAALHEVYEFDMAVQAALERTNKTETLILVTADHSHAVTLNGYPARGNDILGFANKPGQDQIYETLTYANGPGFNDHLNQNPTAENIWITNFTDKQRQSFTYRHLATVPLPDETHGGEDVALFAHGPGSSLVRGVFEQNYIAFLMSYAGCMGPAKDFDNSCQHRSNSESLSISLLLFAAVSFVPYIYSYI</sequence>
<keyword evidence="6 14" id="KW-0479">Metal-binding</keyword>
<feature type="chain" id="PRO_5035718847" description="Alkaline phosphatase" evidence="17">
    <location>
        <begin position="20"/>
        <end position="633"/>
    </location>
</feature>
<comment type="similarity">
    <text evidence="2 15">Belongs to the alkaline phosphatase family.</text>
</comment>
<evidence type="ECO:0000256" key="4">
    <source>
        <dbReference type="ARBA" id="ARBA00022475"/>
    </source>
</evidence>
<feature type="signal peptide" evidence="17">
    <location>
        <begin position="1"/>
        <end position="19"/>
    </location>
</feature>
<feature type="binding site" evidence="14">
    <location>
        <position position="265"/>
    </location>
    <ligand>
        <name>Mg(2+)</name>
        <dbReference type="ChEBI" id="CHEBI:18420"/>
    </ligand>
</feature>
<feature type="binding site" evidence="14">
    <location>
        <position position="477"/>
    </location>
    <ligand>
        <name>Zn(2+)</name>
        <dbReference type="ChEBI" id="CHEBI:29105"/>
        <label>2</label>
    </ligand>
</feature>
<dbReference type="InterPro" id="IPR018299">
    <property type="entry name" value="Alkaline_phosphatase_AS"/>
</dbReference>
<dbReference type="SUPFAM" id="SSF53649">
    <property type="entry name" value="Alkaline phosphatase-like"/>
    <property type="match status" value="1"/>
</dbReference>
<keyword evidence="10" id="KW-0472">Membrane</keyword>
<evidence type="ECO:0000256" key="11">
    <source>
        <dbReference type="ARBA" id="ARBA00023180"/>
    </source>
</evidence>
<feature type="binding site" evidence="14">
    <location>
        <position position="430"/>
    </location>
    <ligand>
        <name>Mg(2+)</name>
        <dbReference type="ChEBI" id="CHEBI:18420"/>
    </ligand>
</feature>